<keyword evidence="13" id="KW-0234">DNA repair</keyword>
<keyword evidence="10" id="KW-0239">DNA-directed DNA polymerase</keyword>
<dbReference type="Gene3D" id="1.10.287.690">
    <property type="entry name" value="Helix hairpin bin"/>
    <property type="match status" value="1"/>
</dbReference>
<dbReference type="InterPro" id="IPR042087">
    <property type="entry name" value="DNA_pol_B_thumb"/>
</dbReference>
<comment type="cofactor">
    <cofactor evidence="1">
        <name>[4Fe-4S] cluster</name>
        <dbReference type="ChEBI" id="CHEBI:49883"/>
    </cofactor>
</comment>
<keyword evidence="5" id="KW-0808">Transferase</keyword>
<keyword evidence="12" id="KW-0411">Iron-sulfur</keyword>
<dbReference type="Gene3D" id="3.90.1600.10">
    <property type="entry name" value="Palm domain of DNA polymerase"/>
    <property type="match status" value="1"/>
</dbReference>
<comment type="function">
    <text evidence="15">Catalytic subunit of the DNA polymerase zeta complex, an error-prone polymerase specialized in translesion DNA synthesis (TLS). Lacks an intrinsic 3'-5' exonuclease activity and thus has no proofreading function.</text>
</comment>
<accession>A0A8C5CJZ5</accession>
<evidence type="ECO:0000256" key="8">
    <source>
        <dbReference type="ARBA" id="ARBA00022763"/>
    </source>
</evidence>
<evidence type="ECO:0000256" key="14">
    <source>
        <dbReference type="ARBA" id="ARBA00049244"/>
    </source>
</evidence>
<evidence type="ECO:0000256" key="10">
    <source>
        <dbReference type="ARBA" id="ARBA00022932"/>
    </source>
</evidence>
<evidence type="ECO:0000256" key="7">
    <source>
        <dbReference type="ARBA" id="ARBA00022723"/>
    </source>
</evidence>
<evidence type="ECO:0000256" key="16">
    <source>
        <dbReference type="ARBA" id="ARBA00066163"/>
    </source>
</evidence>
<comment type="subunit">
    <text evidence="16">Heterodimer with MAD2L2. This dimer forms the minimal DNA polymerase zeta complex (Pol-zeta2), with REV3L bearing DNA polymerase catalytic activity, although its activity is very low in this context. Component of the tetrameric Pol-zeta complex (Pol-zeta4), which consists of REV3L, MAD2L2, POLD2 and POLD3; Pol-zeta4 is the fully active form of DNA polymerase zeta.</text>
</comment>
<dbReference type="FunFam" id="1.10.287.690:FF:000002">
    <property type="entry name" value="DNA polymerase zeta"/>
    <property type="match status" value="1"/>
</dbReference>
<name>A0A8C5CJZ5_GADMO</name>
<dbReference type="GO" id="GO:0005634">
    <property type="term" value="C:nucleus"/>
    <property type="evidence" value="ECO:0007669"/>
    <property type="project" value="TreeGrafter"/>
</dbReference>
<dbReference type="InterPro" id="IPR017964">
    <property type="entry name" value="DNA-dir_DNA_pol_B_CS"/>
</dbReference>
<keyword evidence="11" id="KW-0408">Iron</keyword>
<dbReference type="InterPro" id="IPR023211">
    <property type="entry name" value="DNA_pol_palm_dom_sf"/>
</dbReference>
<dbReference type="AlphaFoldDB" id="A0A8C5CJZ5"/>
<evidence type="ECO:0000256" key="11">
    <source>
        <dbReference type="ARBA" id="ARBA00023004"/>
    </source>
</evidence>
<dbReference type="Proteomes" id="UP000694546">
    <property type="component" value="Chromosome 21"/>
</dbReference>
<dbReference type="SUPFAM" id="SSF56672">
    <property type="entry name" value="DNA/RNA polymerases"/>
    <property type="match status" value="1"/>
</dbReference>
<dbReference type="Pfam" id="PF00136">
    <property type="entry name" value="DNA_pol_B"/>
    <property type="match status" value="1"/>
</dbReference>
<dbReference type="GO" id="GO:0016035">
    <property type="term" value="C:zeta DNA polymerase complex"/>
    <property type="evidence" value="ECO:0007669"/>
    <property type="project" value="InterPro"/>
</dbReference>
<dbReference type="GO" id="GO:0000724">
    <property type="term" value="P:double-strand break repair via homologous recombination"/>
    <property type="evidence" value="ECO:0007669"/>
    <property type="project" value="TreeGrafter"/>
</dbReference>
<dbReference type="FunFam" id="1.10.132.60:FF:000005">
    <property type="entry name" value="Putative DNA polymerase zeta catalytic subunit"/>
    <property type="match status" value="1"/>
</dbReference>
<dbReference type="GO" id="GO:0046872">
    <property type="term" value="F:metal ion binding"/>
    <property type="evidence" value="ECO:0007669"/>
    <property type="project" value="UniProtKB-KW"/>
</dbReference>
<dbReference type="Gene3D" id="1.10.132.60">
    <property type="entry name" value="DNA polymerase family B, C-terminal domain"/>
    <property type="match status" value="1"/>
</dbReference>
<sequence length="406" mass="45628">MLEEILKTRLMVKSSMKTYQQDKALLRLLHARQLGLKLIANVTFGYTAAGYSGRMPNVEVGDSIVHKARETLEGAIRMVNSTKKWGARVVYGDTDSLFVQLKGASKEQAFRIGSEIAEAVTATNPKPVTLKFEKVYLPCVLQTKKRYVGYMYETLEQKEPVFDAKGIETVRRDACPAVGKVLERSIKLLFETRDLSQVKGFIQRQLLKVLEGTASMQDLTFAKEYRGSGSYRPGACIPALELSRRMTAYDRRLEPRVGERVPYVIVYGSPGVPLIQLVRRPLDVLQDPSLRLNSTYYVTKQILPPLGRLLQLVGVDVLRWYQEIPRVQKASLWGASEVGRRGTISQYFTSLHCPVCQQLTQLGVCSACRADPQRVAVTLNQDVRRWEAQQDQLLQVRLGGSGGTWG</sequence>
<keyword evidence="7" id="KW-0479">Metal-binding</keyword>
<evidence type="ECO:0000256" key="17">
    <source>
        <dbReference type="ARBA" id="ARBA00075683"/>
    </source>
</evidence>
<evidence type="ECO:0000256" key="6">
    <source>
        <dbReference type="ARBA" id="ARBA00022695"/>
    </source>
</evidence>
<keyword evidence="9" id="KW-0862">Zinc</keyword>
<gene>
    <name evidence="19" type="primary">REV3L</name>
</gene>
<protein>
    <recommendedName>
        <fullName evidence="4">DNA polymerase zeta catalytic subunit</fullName>
        <ecNumber evidence="3">2.7.7.7</ecNumber>
    </recommendedName>
    <alternativeName>
        <fullName evidence="17">Protein reversionless 3-like</fullName>
    </alternativeName>
</protein>
<dbReference type="EC" id="2.7.7.7" evidence="3"/>
<proteinExistence type="inferred from homology"/>
<keyword evidence="8" id="KW-0227">DNA damage</keyword>
<reference evidence="19" key="1">
    <citation type="submission" date="2025-08" db="UniProtKB">
        <authorList>
            <consortium name="Ensembl"/>
        </authorList>
    </citation>
    <scope>IDENTIFICATION</scope>
</reference>
<dbReference type="InterPro" id="IPR030559">
    <property type="entry name" value="PolZ_Rev3"/>
</dbReference>
<dbReference type="GO" id="GO:0051536">
    <property type="term" value="F:iron-sulfur cluster binding"/>
    <property type="evidence" value="ECO:0007669"/>
    <property type="project" value="UniProtKB-KW"/>
</dbReference>
<evidence type="ECO:0000259" key="18">
    <source>
        <dbReference type="Pfam" id="PF00136"/>
    </source>
</evidence>
<dbReference type="GeneTree" id="ENSGT00940000156226"/>
<dbReference type="GO" id="GO:0000166">
    <property type="term" value="F:nucleotide binding"/>
    <property type="evidence" value="ECO:0007669"/>
    <property type="project" value="InterPro"/>
</dbReference>
<dbReference type="PANTHER" id="PTHR45812:SF1">
    <property type="entry name" value="DNA POLYMERASE ZETA CATALYTIC SUBUNIT"/>
    <property type="match status" value="1"/>
</dbReference>
<evidence type="ECO:0000256" key="3">
    <source>
        <dbReference type="ARBA" id="ARBA00012417"/>
    </source>
</evidence>
<reference evidence="19" key="2">
    <citation type="submission" date="2025-09" db="UniProtKB">
        <authorList>
            <consortium name="Ensembl"/>
        </authorList>
    </citation>
    <scope>IDENTIFICATION</scope>
</reference>
<dbReference type="Ensembl" id="ENSGMOT00000043870.1">
    <property type="protein sequence ID" value="ENSGMOP00000061829.1"/>
    <property type="gene ID" value="ENSGMOG00000001461.2"/>
</dbReference>
<dbReference type="GO" id="GO:0003887">
    <property type="term" value="F:DNA-directed DNA polymerase activity"/>
    <property type="evidence" value="ECO:0007669"/>
    <property type="project" value="UniProtKB-KW"/>
</dbReference>
<dbReference type="PANTHER" id="PTHR45812">
    <property type="entry name" value="DNA POLYMERASE ZETA CATALYTIC SUBUNIT"/>
    <property type="match status" value="1"/>
</dbReference>
<evidence type="ECO:0000313" key="20">
    <source>
        <dbReference type="Proteomes" id="UP000694546"/>
    </source>
</evidence>
<evidence type="ECO:0000256" key="4">
    <source>
        <dbReference type="ARBA" id="ARBA00021589"/>
    </source>
</evidence>
<comment type="catalytic activity">
    <reaction evidence="14">
        <text>DNA(n) + a 2'-deoxyribonucleoside 5'-triphosphate = DNA(n+1) + diphosphate</text>
        <dbReference type="Rhea" id="RHEA:22508"/>
        <dbReference type="Rhea" id="RHEA-COMP:17339"/>
        <dbReference type="Rhea" id="RHEA-COMP:17340"/>
        <dbReference type="ChEBI" id="CHEBI:33019"/>
        <dbReference type="ChEBI" id="CHEBI:61560"/>
        <dbReference type="ChEBI" id="CHEBI:173112"/>
        <dbReference type="EC" id="2.7.7.7"/>
    </reaction>
</comment>
<feature type="domain" description="DNA-directed DNA polymerase family B multifunctional" evidence="18">
    <location>
        <begin position="1"/>
        <end position="311"/>
    </location>
</feature>
<dbReference type="GO" id="GO:0042276">
    <property type="term" value="P:error-prone translesion synthesis"/>
    <property type="evidence" value="ECO:0007669"/>
    <property type="project" value="TreeGrafter"/>
</dbReference>
<evidence type="ECO:0000256" key="9">
    <source>
        <dbReference type="ARBA" id="ARBA00022833"/>
    </source>
</evidence>
<comment type="similarity">
    <text evidence="2">Belongs to the DNA polymerase type-B family.</text>
</comment>
<evidence type="ECO:0000256" key="2">
    <source>
        <dbReference type="ARBA" id="ARBA00005755"/>
    </source>
</evidence>
<dbReference type="GO" id="GO:0003677">
    <property type="term" value="F:DNA binding"/>
    <property type="evidence" value="ECO:0007669"/>
    <property type="project" value="InterPro"/>
</dbReference>
<organism evidence="19 20">
    <name type="scientific">Gadus morhua</name>
    <name type="common">Atlantic cod</name>
    <dbReference type="NCBI Taxonomy" id="8049"/>
    <lineage>
        <taxon>Eukaryota</taxon>
        <taxon>Metazoa</taxon>
        <taxon>Chordata</taxon>
        <taxon>Craniata</taxon>
        <taxon>Vertebrata</taxon>
        <taxon>Euteleostomi</taxon>
        <taxon>Actinopterygii</taxon>
        <taxon>Neopterygii</taxon>
        <taxon>Teleostei</taxon>
        <taxon>Neoteleostei</taxon>
        <taxon>Acanthomorphata</taxon>
        <taxon>Zeiogadaria</taxon>
        <taxon>Gadariae</taxon>
        <taxon>Gadiformes</taxon>
        <taxon>Gadoidei</taxon>
        <taxon>Gadidae</taxon>
        <taxon>Gadus</taxon>
    </lineage>
</organism>
<evidence type="ECO:0000256" key="12">
    <source>
        <dbReference type="ARBA" id="ARBA00023014"/>
    </source>
</evidence>
<evidence type="ECO:0000256" key="1">
    <source>
        <dbReference type="ARBA" id="ARBA00001966"/>
    </source>
</evidence>
<dbReference type="InterPro" id="IPR006134">
    <property type="entry name" value="DNA-dir_DNA_pol_B_multi_dom"/>
</dbReference>
<evidence type="ECO:0000313" key="19">
    <source>
        <dbReference type="Ensembl" id="ENSGMOP00000061829.1"/>
    </source>
</evidence>
<keyword evidence="6" id="KW-0548">Nucleotidyltransferase</keyword>
<dbReference type="PROSITE" id="PS00116">
    <property type="entry name" value="DNA_POLYMERASE_B"/>
    <property type="match status" value="1"/>
</dbReference>
<evidence type="ECO:0000256" key="5">
    <source>
        <dbReference type="ARBA" id="ARBA00022679"/>
    </source>
</evidence>
<dbReference type="InterPro" id="IPR043502">
    <property type="entry name" value="DNA/RNA_pol_sf"/>
</dbReference>
<evidence type="ECO:0000256" key="15">
    <source>
        <dbReference type="ARBA" id="ARBA00059263"/>
    </source>
</evidence>
<evidence type="ECO:0000256" key="13">
    <source>
        <dbReference type="ARBA" id="ARBA00023204"/>
    </source>
</evidence>
<keyword evidence="20" id="KW-1185">Reference proteome</keyword>